<gene>
    <name evidence="13" type="ORF">FHT01_000471</name>
</gene>
<sequence>MIRAFVQAEPIDLADALAGVEASGAGGVASFTGIVRNDDGVSALTLEHYPGMTEAALKAVAREAQGRWNLLAITIIHRVGTMYPGDRIVFVAAAAAHREPALAACAFAIDRLKTGAPFWKREQRGDAVRWVEPRAADDAAATRWDDG</sequence>
<proteinExistence type="inferred from homology"/>
<evidence type="ECO:0000313" key="13">
    <source>
        <dbReference type="EMBL" id="NIJ22929.1"/>
    </source>
</evidence>
<evidence type="ECO:0000256" key="2">
    <source>
        <dbReference type="ARBA" id="ARBA00005426"/>
    </source>
</evidence>
<evidence type="ECO:0000256" key="9">
    <source>
        <dbReference type="ARBA" id="ARBA00030407"/>
    </source>
</evidence>
<evidence type="ECO:0000256" key="4">
    <source>
        <dbReference type="ARBA" id="ARBA00013858"/>
    </source>
</evidence>
<comment type="caution">
    <text evidence="13">The sequence shown here is derived from an EMBL/GenBank/DDBJ whole genome shotgun (WGS) entry which is preliminary data.</text>
</comment>
<dbReference type="Pfam" id="PF02391">
    <property type="entry name" value="MoaE"/>
    <property type="match status" value="1"/>
</dbReference>
<evidence type="ECO:0000256" key="3">
    <source>
        <dbReference type="ARBA" id="ARBA00011950"/>
    </source>
</evidence>
<keyword evidence="13" id="KW-0808">Transferase</keyword>
<evidence type="ECO:0000256" key="11">
    <source>
        <dbReference type="ARBA" id="ARBA00032474"/>
    </source>
</evidence>
<comment type="catalytic activity">
    <reaction evidence="12">
        <text>2 [molybdopterin-synthase sulfur-carrier protein]-C-terminal-Gly-aminoethanethioate + cyclic pyranopterin phosphate + H2O = molybdopterin + 2 [molybdopterin-synthase sulfur-carrier protein]-C-terminal Gly-Gly + 2 H(+)</text>
        <dbReference type="Rhea" id="RHEA:26333"/>
        <dbReference type="Rhea" id="RHEA-COMP:12202"/>
        <dbReference type="Rhea" id="RHEA-COMP:19907"/>
        <dbReference type="ChEBI" id="CHEBI:15377"/>
        <dbReference type="ChEBI" id="CHEBI:15378"/>
        <dbReference type="ChEBI" id="CHEBI:58698"/>
        <dbReference type="ChEBI" id="CHEBI:59648"/>
        <dbReference type="ChEBI" id="CHEBI:90778"/>
        <dbReference type="ChEBI" id="CHEBI:232372"/>
        <dbReference type="EC" id="2.8.1.12"/>
    </reaction>
</comment>
<dbReference type="InterPro" id="IPR036563">
    <property type="entry name" value="MoaE_sf"/>
</dbReference>
<comment type="similarity">
    <text evidence="2">Belongs to the MoaE family.</text>
</comment>
<comment type="subunit">
    <text evidence="7">Heterotetramer of 2 MoaD subunits and 2 MoaE subunits. Also stable as homodimer. The enzyme changes between these two forms during catalysis.</text>
</comment>
<protein>
    <recommendedName>
        <fullName evidence="4">Molybdopterin synthase catalytic subunit</fullName>
        <ecNumber evidence="3">2.8.1.12</ecNumber>
    </recommendedName>
    <alternativeName>
        <fullName evidence="10">MPT synthase subunit 2</fullName>
    </alternativeName>
    <alternativeName>
        <fullName evidence="8">Molybdenum cofactor biosynthesis protein E</fullName>
    </alternativeName>
    <alternativeName>
        <fullName evidence="9">Molybdopterin-converting factor large subunit</fullName>
    </alternativeName>
    <alternativeName>
        <fullName evidence="11">Molybdopterin-converting factor subunit 2</fullName>
    </alternativeName>
</protein>
<accession>A0ABX0TXA5</accession>
<comment type="function">
    <text evidence="6">Converts molybdopterin precursor Z into molybdopterin. This requires the incorporation of two sulfur atoms into precursor Z to generate a dithiolene group. The sulfur is provided by MoaD.</text>
</comment>
<evidence type="ECO:0000256" key="1">
    <source>
        <dbReference type="ARBA" id="ARBA00005046"/>
    </source>
</evidence>
<organism evidence="13 14">
    <name type="scientific">Sphingomonas japonica</name>
    <dbReference type="NCBI Taxonomy" id="511662"/>
    <lineage>
        <taxon>Bacteria</taxon>
        <taxon>Pseudomonadati</taxon>
        <taxon>Pseudomonadota</taxon>
        <taxon>Alphaproteobacteria</taxon>
        <taxon>Sphingomonadales</taxon>
        <taxon>Sphingomonadaceae</taxon>
        <taxon>Sphingomonas</taxon>
    </lineage>
</organism>
<comment type="pathway">
    <text evidence="1">Cofactor biosynthesis; molybdopterin biosynthesis.</text>
</comment>
<dbReference type="SUPFAM" id="SSF54690">
    <property type="entry name" value="Molybdopterin synthase subunit MoaE"/>
    <property type="match status" value="1"/>
</dbReference>
<evidence type="ECO:0000256" key="7">
    <source>
        <dbReference type="ARBA" id="ARBA00026066"/>
    </source>
</evidence>
<keyword evidence="5" id="KW-0501">Molybdenum cofactor biosynthesis</keyword>
<dbReference type="PANTHER" id="PTHR23404">
    <property type="entry name" value="MOLYBDOPTERIN SYNTHASE RELATED"/>
    <property type="match status" value="1"/>
</dbReference>
<dbReference type="InterPro" id="IPR003448">
    <property type="entry name" value="Mopterin_biosynth_MoaE"/>
</dbReference>
<evidence type="ECO:0000313" key="14">
    <source>
        <dbReference type="Proteomes" id="UP000788153"/>
    </source>
</evidence>
<evidence type="ECO:0000256" key="8">
    <source>
        <dbReference type="ARBA" id="ARBA00029745"/>
    </source>
</evidence>
<evidence type="ECO:0000256" key="6">
    <source>
        <dbReference type="ARBA" id="ARBA00025448"/>
    </source>
</evidence>
<dbReference type="CDD" id="cd00756">
    <property type="entry name" value="MoaE"/>
    <property type="match status" value="1"/>
</dbReference>
<name>A0ABX0TXA5_9SPHN</name>
<dbReference type="GO" id="GO:0030366">
    <property type="term" value="F:molybdopterin synthase activity"/>
    <property type="evidence" value="ECO:0007669"/>
    <property type="project" value="UniProtKB-EC"/>
</dbReference>
<dbReference type="Proteomes" id="UP000788153">
    <property type="component" value="Unassembled WGS sequence"/>
</dbReference>
<dbReference type="Gene3D" id="3.90.1170.40">
    <property type="entry name" value="Molybdopterin biosynthesis MoaE subunit"/>
    <property type="match status" value="1"/>
</dbReference>
<evidence type="ECO:0000256" key="10">
    <source>
        <dbReference type="ARBA" id="ARBA00030781"/>
    </source>
</evidence>
<dbReference type="RefSeq" id="WP_140048121.1">
    <property type="nucleotide sequence ID" value="NZ_BAAAEV010000001.1"/>
</dbReference>
<dbReference type="EC" id="2.8.1.12" evidence="3"/>
<keyword evidence="14" id="KW-1185">Reference proteome</keyword>
<reference evidence="13 14" key="1">
    <citation type="submission" date="2020-03" db="EMBL/GenBank/DDBJ databases">
        <title>Genomic Encyclopedia of Type Strains, Phase IV (KMG-IV): sequencing the most valuable type-strain genomes for metagenomic binning, comparative biology and taxonomic classification.</title>
        <authorList>
            <person name="Goeker M."/>
        </authorList>
    </citation>
    <scope>NUCLEOTIDE SEQUENCE [LARGE SCALE GENOMIC DNA]</scope>
    <source>
        <strain evidence="13 14">DSM 22753</strain>
    </source>
</reference>
<dbReference type="EMBL" id="JAASQP010000001">
    <property type="protein sequence ID" value="NIJ22929.1"/>
    <property type="molecule type" value="Genomic_DNA"/>
</dbReference>
<evidence type="ECO:0000256" key="5">
    <source>
        <dbReference type="ARBA" id="ARBA00023150"/>
    </source>
</evidence>
<evidence type="ECO:0000256" key="12">
    <source>
        <dbReference type="ARBA" id="ARBA00049878"/>
    </source>
</evidence>